<dbReference type="GO" id="GO:0070566">
    <property type="term" value="F:adenylyltransferase activity"/>
    <property type="evidence" value="ECO:0007669"/>
    <property type="project" value="UniProtKB-ARBA"/>
</dbReference>
<evidence type="ECO:0000256" key="1">
    <source>
        <dbReference type="ARBA" id="ARBA00005189"/>
    </source>
</evidence>
<dbReference type="AlphaFoldDB" id="A0A438AMM2"/>
<evidence type="ECO:0000256" key="2">
    <source>
        <dbReference type="ARBA" id="ARBA00006432"/>
    </source>
</evidence>
<evidence type="ECO:0000256" key="7">
    <source>
        <dbReference type="ARBA" id="ARBA00023098"/>
    </source>
</evidence>
<comment type="similarity">
    <text evidence="2">Belongs to the ATP-dependent AMP-binding enzyme family.</text>
</comment>
<dbReference type="EMBL" id="RKLN01000008">
    <property type="protein sequence ID" value="RVW00098.1"/>
    <property type="molecule type" value="Genomic_DNA"/>
</dbReference>
<dbReference type="CDD" id="cd05931">
    <property type="entry name" value="FAAL"/>
    <property type="match status" value="1"/>
</dbReference>
<dbReference type="PANTHER" id="PTHR22754:SF32">
    <property type="entry name" value="DISCO-INTERACTING PROTEIN 2"/>
    <property type="match status" value="1"/>
</dbReference>
<evidence type="ECO:0000256" key="8">
    <source>
        <dbReference type="ARBA" id="ARBA00084062"/>
    </source>
</evidence>
<evidence type="ECO:0000313" key="11">
    <source>
        <dbReference type="Proteomes" id="UP000284333"/>
    </source>
</evidence>
<accession>A0A438AMM2</accession>
<evidence type="ECO:0000259" key="9">
    <source>
        <dbReference type="Pfam" id="PF00501"/>
    </source>
</evidence>
<dbReference type="PANTHER" id="PTHR22754">
    <property type="entry name" value="DISCO-INTERACTING PROTEIN 2 DIP2 -RELATED"/>
    <property type="match status" value="1"/>
</dbReference>
<dbReference type="Gene3D" id="3.40.50.12780">
    <property type="entry name" value="N-terminal domain of ligase-like"/>
    <property type="match status" value="1"/>
</dbReference>
<dbReference type="InterPro" id="IPR040097">
    <property type="entry name" value="FAAL/FAAC"/>
</dbReference>
<keyword evidence="7" id="KW-0443">Lipid metabolism</keyword>
<comment type="pathway">
    <text evidence="1">Lipid metabolism.</text>
</comment>
<dbReference type="InterPro" id="IPR000873">
    <property type="entry name" value="AMP-dep_synth/lig_dom"/>
</dbReference>
<dbReference type="InterPro" id="IPR045851">
    <property type="entry name" value="AMP-bd_C_sf"/>
</dbReference>
<keyword evidence="5" id="KW-0276">Fatty acid metabolism</keyword>
<evidence type="ECO:0000313" key="10">
    <source>
        <dbReference type="EMBL" id="RVW00098.1"/>
    </source>
</evidence>
<evidence type="ECO:0000256" key="3">
    <source>
        <dbReference type="ARBA" id="ARBA00022598"/>
    </source>
</evidence>
<dbReference type="RefSeq" id="WP_127948603.1">
    <property type="nucleotide sequence ID" value="NZ_RKLN01000008.1"/>
</dbReference>
<keyword evidence="4" id="KW-0547">Nucleotide-binding</keyword>
<dbReference type="GO" id="GO:0005886">
    <property type="term" value="C:plasma membrane"/>
    <property type="evidence" value="ECO:0007669"/>
    <property type="project" value="TreeGrafter"/>
</dbReference>
<dbReference type="InterPro" id="IPR042099">
    <property type="entry name" value="ANL_N_sf"/>
</dbReference>
<dbReference type="GO" id="GO:0016874">
    <property type="term" value="F:ligase activity"/>
    <property type="evidence" value="ECO:0007669"/>
    <property type="project" value="UniProtKB-KW"/>
</dbReference>
<proteinExistence type="inferred from homology"/>
<dbReference type="GO" id="GO:0006633">
    <property type="term" value="P:fatty acid biosynthetic process"/>
    <property type="evidence" value="ECO:0007669"/>
    <property type="project" value="TreeGrafter"/>
</dbReference>
<feature type="domain" description="AMP-dependent synthetase/ligase" evidence="9">
    <location>
        <begin position="51"/>
        <end position="431"/>
    </location>
</feature>
<evidence type="ECO:0000256" key="4">
    <source>
        <dbReference type="ARBA" id="ARBA00022741"/>
    </source>
</evidence>
<dbReference type="Proteomes" id="UP000284333">
    <property type="component" value="Unassembled WGS sequence"/>
</dbReference>
<dbReference type="FunFam" id="3.40.50.12780:FF:000013">
    <property type="entry name" value="Long-chain-fatty-acid--AMP ligase FadD32"/>
    <property type="match status" value="1"/>
</dbReference>
<keyword evidence="6" id="KW-0067">ATP-binding</keyword>
<dbReference type="FunFam" id="3.30.300.30:FF:000029">
    <property type="entry name" value="Fatty-acid-CoA ligase FadD31"/>
    <property type="match status" value="1"/>
</dbReference>
<evidence type="ECO:0000256" key="5">
    <source>
        <dbReference type="ARBA" id="ARBA00022832"/>
    </source>
</evidence>
<comment type="caution">
    <text evidence="10">The sequence shown here is derived from an EMBL/GenBank/DDBJ whole genome shotgun (WGS) entry which is preliminary data.</text>
</comment>
<protein>
    <recommendedName>
        <fullName evidence="8">Acyl-AMP synthetase</fullName>
    </recommendedName>
</protein>
<keyword evidence="3 10" id="KW-0436">Ligase</keyword>
<dbReference type="Pfam" id="PF00501">
    <property type="entry name" value="AMP-binding"/>
    <property type="match status" value="1"/>
</dbReference>
<dbReference type="Gene3D" id="3.30.300.30">
    <property type="match status" value="1"/>
</dbReference>
<dbReference type="NCBIfam" id="NF038339">
    <property type="entry name" value="FAAL_FadD32"/>
    <property type="match status" value="1"/>
</dbReference>
<keyword evidence="11" id="KW-1185">Reference proteome</keyword>
<name>A0A438AMM2_9NOCA</name>
<dbReference type="OrthoDB" id="3671040at2"/>
<sequence>MIAMFDDYLDEQGQIRLIPGHTLVDYVDDHTRNNAGDLVYRYVDYSRERDGEVHELTWGQFGLRLRAVAARLQQVTEYGDRVAILAPQGLDYVASFFAAIHAGRIAVPLFDPDEPGHTDRLRAVLGDCVPAAILTSTSSAAGVRQFFRSLPAAKRPRIIAVDAIPDSVGDSWVRPEVGLDDIAYLQYTSGSTRTPAGVEITHRGVATNVLQMVDSLGLTVDSRGVTWLPLYHDMGLLTVILPALGGQYITIMSPRAFVQRPYRWIRELAAISDGAGTYAAAPNFAFEHAAARGLPKDGEHLDLSNVIGLINGSEPVTVSSMRKFNEAFAPYGLPKTAIKPSYGMAEATLFVSTTHPDEEAKVVYVDRDQLNDGRMMPVDQDAPGAVAQVACGSVARSQWATIVDPDTASERPDGHVGEIWLHGDNVGQGYWGREQETAETFHNKLLERLPGTSHADGAPHDANWLRTGDYGVYFEGDLYITGRVKDLVIVDGRNHYPQDLEYSAQEASSALRPGFVAAFAVPANQLPAQVFENSHSGLEFDADDASEQLVIVAERAPGAGKADPQPIADTVRAAISSRHGVTARDVLLVPAGSIPRTSSGKLARRACKSAYVEGTLRGGHAQTAFPDSVSD</sequence>
<dbReference type="GO" id="GO:0071766">
    <property type="term" value="P:Actinobacterium-type cell wall biogenesis"/>
    <property type="evidence" value="ECO:0007669"/>
    <property type="project" value="UniProtKB-ARBA"/>
</dbReference>
<organism evidence="10 11">
    <name type="scientific">Rhodococcus spongiicola</name>
    <dbReference type="NCBI Taxonomy" id="2487352"/>
    <lineage>
        <taxon>Bacteria</taxon>
        <taxon>Bacillati</taxon>
        <taxon>Actinomycetota</taxon>
        <taxon>Actinomycetes</taxon>
        <taxon>Mycobacteriales</taxon>
        <taxon>Nocardiaceae</taxon>
        <taxon>Rhodococcus</taxon>
    </lineage>
</organism>
<reference evidence="10 11" key="1">
    <citation type="submission" date="2018-11" db="EMBL/GenBank/DDBJ databases">
        <title>Rhodococcus spongicola sp. nov. and Rhodococcus xishaensis sp. nov. from marine sponges.</title>
        <authorList>
            <person name="Li L."/>
            <person name="Lin H.W."/>
        </authorList>
    </citation>
    <scope>NUCLEOTIDE SEQUENCE [LARGE SCALE GENOMIC DNA]</scope>
    <source>
        <strain evidence="10 11">LHW50502</strain>
    </source>
</reference>
<gene>
    <name evidence="10" type="ORF">EF834_17940</name>
</gene>
<dbReference type="SUPFAM" id="SSF56801">
    <property type="entry name" value="Acetyl-CoA synthetase-like"/>
    <property type="match status" value="1"/>
</dbReference>
<evidence type="ECO:0000256" key="6">
    <source>
        <dbReference type="ARBA" id="ARBA00022840"/>
    </source>
</evidence>
<dbReference type="GO" id="GO:0005524">
    <property type="term" value="F:ATP binding"/>
    <property type="evidence" value="ECO:0007669"/>
    <property type="project" value="UniProtKB-KW"/>
</dbReference>
<dbReference type="InterPro" id="IPR047968">
    <property type="entry name" value="FAAL_FadD32"/>
</dbReference>